<gene>
    <name evidence="8" type="ORF">B0J15DRAFT_472131</name>
</gene>
<evidence type="ECO:0000313" key="8">
    <source>
        <dbReference type="EMBL" id="KAH7232607.1"/>
    </source>
</evidence>
<feature type="region of interest" description="Disordered" evidence="6">
    <location>
        <begin position="88"/>
        <end position="137"/>
    </location>
</feature>
<organism evidence="8 9">
    <name type="scientific">Fusarium solani</name>
    <name type="common">Filamentous fungus</name>
    <dbReference type="NCBI Taxonomy" id="169388"/>
    <lineage>
        <taxon>Eukaryota</taxon>
        <taxon>Fungi</taxon>
        <taxon>Dikarya</taxon>
        <taxon>Ascomycota</taxon>
        <taxon>Pezizomycotina</taxon>
        <taxon>Sordariomycetes</taxon>
        <taxon>Hypocreomycetidae</taxon>
        <taxon>Hypocreales</taxon>
        <taxon>Nectriaceae</taxon>
        <taxon>Fusarium</taxon>
        <taxon>Fusarium solani species complex</taxon>
    </lineage>
</organism>
<keyword evidence="2" id="KW-0645">Protease</keyword>
<feature type="domain" description="Peptidase S8/S53" evidence="7">
    <location>
        <begin position="186"/>
        <end position="416"/>
    </location>
</feature>
<dbReference type="OrthoDB" id="206201at2759"/>
<keyword evidence="4" id="KW-0720">Serine protease</keyword>
<evidence type="ECO:0000313" key="9">
    <source>
        <dbReference type="Proteomes" id="UP000736672"/>
    </source>
</evidence>
<dbReference type="SUPFAM" id="SSF52743">
    <property type="entry name" value="Subtilisin-like"/>
    <property type="match status" value="1"/>
</dbReference>
<protein>
    <submittedName>
        <fullName evidence="8">Peptidase S8/S53 domain-containing protein</fullName>
    </submittedName>
</protein>
<dbReference type="GO" id="GO:0004252">
    <property type="term" value="F:serine-type endopeptidase activity"/>
    <property type="evidence" value="ECO:0007669"/>
    <property type="project" value="InterPro"/>
</dbReference>
<dbReference type="PANTHER" id="PTHR43806">
    <property type="entry name" value="PEPTIDASE S8"/>
    <property type="match status" value="1"/>
</dbReference>
<dbReference type="InterPro" id="IPR050131">
    <property type="entry name" value="Peptidase_S8_subtilisin-like"/>
</dbReference>
<dbReference type="PANTHER" id="PTHR43806:SF11">
    <property type="entry name" value="CEREVISIN-RELATED"/>
    <property type="match status" value="1"/>
</dbReference>
<dbReference type="AlphaFoldDB" id="A0A9P9G5Y7"/>
<comment type="caution">
    <text evidence="8">The sequence shown here is derived from an EMBL/GenBank/DDBJ whole genome shotgun (WGS) entry which is preliminary data.</text>
</comment>
<dbReference type="Pfam" id="PF00082">
    <property type="entry name" value="Peptidase_S8"/>
    <property type="match status" value="1"/>
</dbReference>
<feature type="compositionally biased region" description="Acidic residues" evidence="6">
    <location>
        <begin position="110"/>
        <end position="121"/>
    </location>
</feature>
<evidence type="ECO:0000256" key="5">
    <source>
        <dbReference type="PROSITE-ProRule" id="PRU01240"/>
    </source>
</evidence>
<dbReference type="GO" id="GO:0006508">
    <property type="term" value="P:proteolysis"/>
    <property type="evidence" value="ECO:0007669"/>
    <property type="project" value="UniProtKB-KW"/>
</dbReference>
<dbReference type="InterPro" id="IPR015500">
    <property type="entry name" value="Peptidase_S8_subtilisin-rel"/>
</dbReference>
<dbReference type="Proteomes" id="UP000736672">
    <property type="component" value="Unassembled WGS sequence"/>
</dbReference>
<evidence type="ECO:0000256" key="6">
    <source>
        <dbReference type="SAM" id="MobiDB-lite"/>
    </source>
</evidence>
<evidence type="ECO:0000256" key="3">
    <source>
        <dbReference type="ARBA" id="ARBA00022801"/>
    </source>
</evidence>
<comment type="similarity">
    <text evidence="1 5">Belongs to the peptidase S8 family.</text>
</comment>
<evidence type="ECO:0000256" key="2">
    <source>
        <dbReference type="ARBA" id="ARBA00022670"/>
    </source>
</evidence>
<sequence length="489" mass="53482">MAPSVMQHRKKATALQAKRQALEPGKDPSYLLRQAIYDTIVSHFESNFLLISHQSMGDIQRKLSQGKRVARLGIPLPLVGQGNEAASHIPHRAASTSAPDVGTESRHSDDDDDYNVPDEGSDAGLSNVSPPRGVRAKTSSSMFFDGEASKEEHSRFANRFFDLFDEFRKRYHIRNSQGGKTAQPRIRIAILDTGIREDDLKSRLHYASTVRRQSNCPKKDRHPIKAIKNFTGNGDTGGDSCGHGTHVASVLLRLAPDADLYVAKVSTEAWFDNPVGIISAIEWATDECAVDIINMSFGSKFWDSEIARAIAVAKEKRPAVLFFAAASNFGKNEPRTYPASDTNVIGVYALDGYGNDSGWTNPSATGQHDNFGTLGLGIPVMWNGSITYKSGSSFVSPIAAAIAANVIGWLYNIWQRGSLTDAQYNILRQSRGIRRIFKLQGVESGDLLSVAPGNLFKQHEGDKDPDSIVCGVLKNSIPSFRPEKETDAC</sequence>
<dbReference type="Gene3D" id="3.40.50.200">
    <property type="entry name" value="Peptidase S8/S53 domain"/>
    <property type="match status" value="1"/>
</dbReference>
<dbReference type="InterPro" id="IPR036852">
    <property type="entry name" value="Peptidase_S8/S53_dom_sf"/>
</dbReference>
<proteinExistence type="inferred from homology"/>
<evidence type="ECO:0000259" key="7">
    <source>
        <dbReference type="Pfam" id="PF00082"/>
    </source>
</evidence>
<comment type="caution">
    <text evidence="5">Lacks conserved residue(s) required for the propagation of feature annotation.</text>
</comment>
<evidence type="ECO:0000256" key="4">
    <source>
        <dbReference type="ARBA" id="ARBA00022825"/>
    </source>
</evidence>
<dbReference type="PROSITE" id="PS51892">
    <property type="entry name" value="SUBTILASE"/>
    <property type="match status" value="1"/>
</dbReference>
<dbReference type="InterPro" id="IPR000209">
    <property type="entry name" value="Peptidase_S8/S53_dom"/>
</dbReference>
<keyword evidence="3" id="KW-0378">Hydrolase</keyword>
<evidence type="ECO:0000256" key="1">
    <source>
        <dbReference type="ARBA" id="ARBA00011073"/>
    </source>
</evidence>
<keyword evidence="9" id="KW-1185">Reference proteome</keyword>
<reference evidence="8" key="1">
    <citation type="journal article" date="2021" name="Nat. Commun.">
        <title>Genetic determinants of endophytism in the Arabidopsis root mycobiome.</title>
        <authorList>
            <person name="Mesny F."/>
            <person name="Miyauchi S."/>
            <person name="Thiergart T."/>
            <person name="Pickel B."/>
            <person name="Atanasova L."/>
            <person name="Karlsson M."/>
            <person name="Huettel B."/>
            <person name="Barry K.W."/>
            <person name="Haridas S."/>
            <person name="Chen C."/>
            <person name="Bauer D."/>
            <person name="Andreopoulos W."/>
            <person name="Pangilinan J."/>
            <person name="LaButti K."/>
            <person name="Riley R."/>
            <person name="Lipzen A."/>
            <person name="Clum A."/>
            <person name="Drula E."/>
            <person name="Henrissat B."/>
            <person name="Kohler A."/>
            <person name="Grigoriev I.V."/>
            <person name="Martin F.M."/>
            <person name="Hacquard S."/>
        </authorList>
    </citation>
    <scope>NUCLEOTIDE SEQUENCE</scope>
    <source>
        <strain evidence="8">FSSC 5 MPI-SDFR-AT-0091</strain>
    </source>
</reference>
<accession>A0A9P9G5Y7</accession>
<dbReference type="PRINTS" id="PR00723">
    <property type="entry name" value="SUBTILISIN"/>
</dbReference>
<name>A0A9P9G5Y7_FUSSL</name>
<dbReference type="EMBL" id="JAGTJS010000028">
    <property type="protein sequence ID" value="KAH7232607.1"/>
    <property type="molecule type" value="Genomic_DNA"/>
</dbReference>